<dbReference type="InterPro" id="IPR052709">
    <property type="entry name" value="Transposase-MT_Hybrid"/>
</dbReference>
<name>A0A6L2Q883_COPFO</name>
<dbReference type="PANTHER" id="PTHR46060:SF1">
    <property type="entry name" value="MARINER MOS1 TRANSPOSASE-LIKE PROTEIN"/>
    <property type="match status" value="1"/>
</dbReference>
<proteinExistence type="predicted"/>
<accession>A0A6L2Q883</accession>
<dbReference type="PANTHER" id="PTHR46060">
    <property type="entry name" value="MARINER MOS1 TRANSPOSASE-LIKE PROTEIN"/>
    <property type="match status" value="1"/>
</dbReference>
<dbReference type="GO" id="GO:0003676">
    <property type="term" value="F:nucleic acid binding"/>
    <property type="evidence" value="ECO:0007669"/>
    <property type="project" value="InterPro"/>
</dbReference>
<dbReference type="EMBL" id="BLKM01000844">
    <property type="protein sequence ID" value="GFG39028.1"/>
    <property type="molecule type" value="Genomic_DNA"/>
</dbReference>
<keyword evidence="2" id="KW-1185">Reference proteome</keyword>
<comment type="caution">
    <text evidence="1">The sequence shown here is derived from an EMBL/GenBank/DDBJ whole genome shotgun (WGS) entry which is preliminary data.</text>
</comment>
<organism evidence="1 2">
    <name type="scientific">Coptotermes formosanus</name>
    <name type="common">Formosan subterranean termite</name>
    <dbReference type="NCBI Taxonomy" id="36987"/>
    <lineage>
        <taxon>Eukaryota</taxon>
        <taxon>Metazoa</taxon>
        <taxon>Ecdysozoa</taxon>
        <taxon>Arthropoda</taxon>
        <taxon>Hexapoda</taxon>
        <taxon>Insecta</taxon>
        <taxon>Pterygota</taxon>
        <taxon>Neoptera</taxon>
        <taxon>Polyneoptera</taxon>
        <taxon>Dictyoptera</taxon>
        <taxon>Blattodea</taxon>
        <taxon>Blattoidea</taxon>
        <taxon>Termitoidae</taxon>
        <taxon>Rhinotermitidae</taxon>
        <taxon>Coptotermes</taxon>
    </lineage>
</organism>
<dbReference type="InterPro" id="IPR036397">
    <property type="entry name" value="RNaseH_sf"/>
</dbReference>
<protein>
    <submittedName>
        <fullName evidence="1">Uncharacterized protein</fullName>
    </submittedName>
</protein>
<dbReference type="Pfam" id="PF01359">
    <property type="entry name" value="Transposase_1"/>
    <property type="match status" value="1"/>
</dbReference>
<dbReference type="Gene3D" id="3.30.420.10">
    <property type="entry name" value="Ribonuclease H-like superfamily/Ribonuclease H"/>
    <property type="match status" value="1"/>
</dbReference>
<dbReference type="InParanoid" id="A0A6L2Q883"/>
<dbReference type="AlphaFoldDB" id="A0A6L2Q883"/>
<evidence type="ECO:0000313" key="1">
    <source>
        <dbReference type="EMBL" id="GFG39028.1"/>
    </source>
</evidence>
<evidence type="ECO:0000313" key="2">
    <source>
        <dbReference type="Proteomes" id="UP000502823"/>
    </source>
</evidence>
<dbReference type="InterPro" id="IPR001888">
    <property type="entry name" value="Transposase_1"/>
</dbReference>
<gene>
    <name evidence="1" type="ORF">Cfor_12825</name>
</gene>
<reference evidence="2" key="1">
    <citation type="submission" date="2020-01" db="EMBL/GenBank/DDBJ databases">
        <title>Draft genome sequence of the Termite Coptotermes fromosanus.</title>
        <authorList>
            <person name="Itakura S."/>
            <person name="Yosikawa Y."/>
            <person name="Umezawa K."/>
        </authorList>
    </citation>
    <scope>NUCLEOTIDE SEQUENCE [LARGE SCALE GENOMIC DNA]</scope>
</reference>
<sequence length="130" mass="14567">MQSLLANKLKRAHVIVTLQFDGSWSCPFDPKMKVKGMVWHNVTSPKKKTGTLLLASKVMETVFWDTGGMCSGDLLPRGETINIACYIWVLQKLLSALHDKCPLKTHTILQHKNAKLHTACLASRATEKYC</sequence>
<dbReference type="Proteomes" id="UP000502823">
    <property type="component" value="Unassembled WGS sequence"/>
</dbReference>